<dbReference type="AlphaFoldDB" id="A0A853HRL3"/>
<dbReference type="Proteomes" id="UP000569732">
    <property type="component" value="Unassembled WGS sequence"/>
</dbReference>
<dbReference type="RefSeq" id="WP_180566476.1">
    <property type="nucleotide sequence ID" value="NZ_JACCKB010000001.1"/>
</dbReference>
<sequence length="333" mass="36629">MAIKPIYKLLADNENITKVIYNRLLDITITDNAGWESDSLEVTLDDTGHAIALPDTGAKLEIYLGYKETELELMGAYTVDEIELASPPNTLKITGKAANMGSSLKSPKTITWSEKGGAQSKANQVNLETIFSKIAKDNGLKIKIDKKYKNKKFTILNQRNESDINFLTRLATSVGGVLKITDDTLSLKPRIPETGVIELIPQDVTQWRVNITKRTSYNSVTANYYDKKRGKKFKVTVDKEKKGKQSKPARQIRTDAISEVAATALATAELENAALGEKQLTITLPGNTAIKAERQLKLIGFRAGANGLWVIDTVKHQLNNSGYITEITASSAN</sequence>
<accession>A0A853HRL3</accession>
<reference evidence="1 2" key="1">
    <citation type="submission" date="2020-07" db="EMBL/GenBank/DDBJ databases">
        <title>Endozoicomonas sp. nov., isolated from sediment.</title>
        <authorList>
            <person name="Gu T."/>
        </authorList>
    </citation>
    <scope>NUCLEOTIDE SEQUENCE [LARGE SCALE GENOMIC DNA]</scope>
    <source>
        <strain evidence="1 2">SM1973</strain>
    </source>
</reference>
<dbReference type="EMBL" id="JACCKB010000001">
    <property type="protein sequence ID" value="NYZ64440.1"/>
    <property type="molecule type" value="Genomic_DNA"/>
</dbReference>
<dbReference type="SUPFAM" id="SSF69279">
    <property type="entry name" value="Phage tail proteins"/>
    <property type="match status" value="1"/>
</dbReference>
<protein>
    <submittedName>
        <fullName evidence="1">Late control protein</fullName>
    </submittedName>
</protein>
<gene>
    <name evidence="1" type="ORF">H0A36_00380</name>
</gene>
<evidence type="ECO:0000313" key="1">
    <source>
        <dbReference type="EMBL" id="NYZ64440.1"/>
    </source>
</evidence>
<comment type="caution">
    <text evidence="1">The sequence shown here is derived from an EMBL/GenBank/DDBJ whole genome shotgun (WGS) entry which is preliminary data.</text>
</comment>
<organism evidence="1 2">
    <name type="scientific">Spartinivicinus marinus</name>
    <dbReference type="NCBI Taxonomy" id="2994442"/>
    <lineage>
        <taxon>Bacteria</taxon>
        <taxon>Pseudomonadati</taxon>
        <taxon>Pseudomonadota</taxon>
        <taxon>Gammaproteobacteria</taxon>
        <taxon>Oceanospirillales</taxon>
        <taxon>Zooshikellaceae</taxon>
        <taxon>Spartinivicinus</taxon>
    </lineage>
</organism>
<keyword evidence="2" id="KW-1185">Reference proteome</keyword>
<name>A0A853HRL3_9GAMM</name>
<dbReference type="PANTHER" id="PTHR35862">
    <property type="entry name" value="FELS-2 PROPHAGE PROTEIN"/>
    <property type="match status" value="1"/>
</dbReference>
<dbReference type="Pfam" id="PF05954">
    <property type="entry name" value="Phage_GPD"/>
    <property type="match status" value="1"/>
</dbReference>
<dbReference type="PANTHER" id="PTHR35862:SF1">
    <property type="entry name" value="FELS-2 PROPHAGE PROTEIN"/>
    <property type="match status" value="1"/>
</dbReference>
<dbReference type="InterPro" id="IPR052726">
    <property type="entry name" value="Phage_Baseplate_Hub"/>
</dbReference>
<evidence type="ECO:0000313" key="2">
    <source>
        <dbReference type="Proteomes" id="UP000569732"/>
    </source>
</evidence>
<proteinExistence type="predicted"/>